<dbReference type="InterPro" id="IPR056518">
    <property type="entry name" value="HEAT_Ints3_C"/>
</dbReference>
<keyword evidence="3" id="KW-1185">Reference proteome</keyword>
<name>A0A3P7LTS2_DIBLA</name>
<dbReference type="PANTHER" id="PTHR13587:SF7">
    <property type="entry name" value="INTEGRATOR COMPLEX SUBUNIT 3"/>
    <property type="match status" value="1"/>
</dbReference>
<sequence>MAGCLLLADDNRFLFCYLLPTVYSVFAHELTNNTDFIRLIVSKIDPSQANYLVCEILRGHLNFFHRSNITDVLKASLEWTSMEQFFFWQLVNAHELPTRNFLPLISLVNDQKHPEACLHLLLLLQLEK</sequence>
<dbReference type="AlphaFoldDB" id="A0A3P7LTS2"/>
<dbReference type="Pfam" id="PF24566">
    <property type="entry name" value="HEAT_Ints3_C"/>
    <property type="match status" value="1"/>
</dbReference>
<evidence type="ECO:0000259" key="1">
    <source>
        <dbReference type="Pfam" id="PF24566"/>
    </source>
</evidence>
<reference evidence="2 3" key="1">
    <citation type="submission" date="2018-11" db="EMBL/GenBank/DDBJ databases">
        <authorList>
            <consortium name="Pathogen Informatics"/>
        </authorList>
    </citation>
    <scope>NUCLEOTIDE SEQUENCE [LARGE SCALE GENOMIC DNA]</scope>
</reference>
<dbReference type="Proteomes" id="UP000281553">
    <property type="component" value="Unassembled WGS sequence"/>
</dbReference>
<organism evidence="2 3">
    <name type="scientific">Dibothriocephalus latus</name>
    <name type="common">Fish tapeworm</name>
    <name type="synonym">Diphyllobothrium latum</name>
    <dbReference type="NCBI Taxonomy" id="60516"/>
    <lineage>
        <taxon>Eukaryota</taxon>
        <taxon>Metazoa</taxon>
        <taxon>Spiralia</taxon>
        <taxon>Lophotrochozoa</taxon>
        <taxon>Platyhelminthes</taxon>
        <taxon>Cestoda</taxon>
        <taxon>Eucestoda</taxon>
        <taxon>Diphyllobothriidea</taxon>
        <taxon>Diphyllobothriidae</taxon>
        <taxon>Dibothriocephalus</taxon>
    </lineage>
</organism>
<evidence type="ECO:0000313" key="3">
    <source>
        <dbReference type="Proteomes" id="UP000281553"/>
    </source>
</evidence>
<dbReference type="GO" id="GO:0005737">
    <property type="term" value="C:cytoplasm"/>
    <property type="evidence" value="ECO:0007669"/>
    <property type="project" value="TreeGrafter"/>
</dbReference>
<dbReference type="InterPro" id="IPR045334">
    <property type="entry name" value="INTS3"/>
</dbReference>
<protein>
    <recommendedName>
        <fullName evidence="1">Ints3-like C-terminal domain-containing protein</fullName>
    </recommendedName>
</protein>
<feature type="domain" description="Ints3-like C-terminal" evidence="1">
    <location>
        <begin position="8"/>
        <end position="128"/>
    </location>
</feature>
<accession>A0A3P7LTS2</accession>
<dbReference type="OrthoDB" id="2021145at2759"/>
<gene>
    <name evidence="2" type="ORF">DILT_LOCUS10908</name>
</gene>
<dbReference type="PANTHER" id="PTHR13587">
    <property type="entry name" value="INTEGRATOR COMPLEX SUBUNIT 3"/>
    <property type="match status" value="1"/>
</dbReference>
<dbReference type="EMBL" id="UYRU01061361">
    <property type="protein sequence ID" value="VDN15077.1"/>
    <property type="molecule type" value="Genomic_DNA"/>
</dbReference>
<proteinExistence type="predicted"/>
<evidence type="ECO:0000313" key="2">
    <source>
        <dbReference type="EMBL" id="VDN15077.1"/>
    </source>
</evidence>